<comment type="caution">
    <text evidence="3">The sequence shown here is derived from an EMBL/GenBank/DDBJ whole genome shotgun (WGS) entry which is preliminary data.</text>
</comment>
<evidence type="ECO:0000259" key="2">
    <source>
        <dbReference type="PROSITE" id="PS50994"/>
    </source>
</evidence>
<dbReference type="GO" id="GO:0003964">
    <property type="term" value="F:RNA-directed DNA polymerase activity"/>
    <property type="evidence" value="ECO:0007669"/>
    <property type="project" value="UniProtKB-EC"/>
</dbReference>
<dbReference type="Proteomes" id="UP001458880">
    <property type="component" value="Unassembled WGS sequence"/>
</dbReference>
<reference evidence="3 4" key="1">
    <citation type="journal article" date="2024" name="BMC Genomics">
        <title>De novo assembly and annotation of Popillia japonica's genome with initial clues to its potential as an invasive pest.</title>
        <authorList>
            <person name="Cucini C."/>
            <person name="Boschi S."/>
            <person name="Funari R."/>
            <person name="Cardaioli E."/>
            <person name="Iannotti N."/>
            <person name="Marturano G."/>
            <person name="Paoli F."/>
            <person name="Bruttini M."/>
            <person name="Carapelli A."/>
            <person name="Frati F."/>
            <person name="Nardi F."/>
        </authorList>
    </citation>
    <scope>NUCLEOTIDE SEQUENCE [LARGE SCALE GENOMIC DNA]</scope>
    <source>
        <strain evidence="3">DMR45628</strain>
    </source>
</reference>
<dbReference type="InterPro" id="IPR041588">
    <property type="entry name" value="Integrase_H2C2"/>
</dbReference>
<dbReference type="Pfam" id="PF17921">
    <property type="entry name" value="Integrase_H2C2"/>
    <property type="match status" value="1"/>
</dbReference>
<dbReference type="InterPro" id="IPR012337">
    <property type="entry name" value="RNaseH-like_sf"/>
</dbReference>
<dbReference type="AlphaFoldDB" id="A0AAW1L5Z2"/>
<dbReference type="GO" id="GO:0015074">
    <property type="term" value="P:DNA integration"/>
    <property type="evidence" value="ECO:0007669"/>
    <property type="project" value="InterPro"/>
</dbReference>
<gene>
    <name evidence="3" type="ORF">QE152_g17922</name>
</gene>
<sequence length="326" mass="38102">MVYRKENEKILFYVPEEMVENVIRTSHEGIGHLGTDKVMDYVKQVYWFPNMKGRIKSYIKNCLKCIIYSPKYGVKEGFLHNIDKGNIPFDTIHIDHLGPLEKSKQYHRHVLVIIDAFTKFVKLFPCKSTTSQETIKYLRQHFAMYSRPRRIISDRGTCFTSTEFRRFVEEFDIQHVMIATGVPRANGQVEVVNRTLTGVTQRGQVSDRLRDVLLTLQEDERDLEQVRCRAVDNMKRTQEYSKTYYDKRHKEANIYSIGDYVVIPNVDTTIGVNKKLIPKFRGPFVITAVLPNDRYVVEDPPDFQNTQRPFKATVDAHSIKVWSKPT</sequence>
<dbReference type="Pfam" id="PF00665">
    <property type="entry name" value="rve"/>
    <property type="match status" value="1"/>
</dbReference>
<dbReference type="InterPro" id="IPR050951">
    <property type="entry name" value="Retrovirus_Pol_polyprotein"/>
</dbReference>
<name>A0AAW1L5Z2_POPJA</name>
<dbReference type="InterPro" id="IPR036397">
    <property type="entry name" value="RNaseH_sf"/>
</dbReference>
<proteinExistence type="predicted"/>
<accession>A0AAW1L5Z2</accession>
<dbReference type="SUPFAM" id="SSF53098">
    <property type="entry name" value="Ribonuclease H-like"/>
    <property type="match status" value="1"/>
</dbReference>
<dbReference type="EC" id="2.7.7.49" evidence="1"/>
<evidence type="ECO:0000256" key="1">
    <source>
        <dbReference type="ARBA" id="ARBA00012493"/>
    </source>
</evidence>
<feature type="domain" description="Integrase catalytic" evidence="2">
    <location>
        <begin position="84"/>
        <end position="244"/>
    </location>
</feature>
<evidence type="ECO:0000313" key="3">
    <source>
        <dbReference type="EMBL" id="KAK9728531.1"/>
    </source>
</evidence>
<dbReference type="Gene3D" id="3.30.420.10">
    <property type="entry name" value="Ribonuclease H-like superfamily/Ribonuclease H"/>
    <property type="match status" value="1"/>
</dbReference>
<dbReference type="InterPro" id="IPR001584">
    <property type="entry name" value="Integrase_cat-core"/>
</dbReference>
<dbReference type="PROSITE" id="PS50994">
    <property type="entry name" value="INTEGRASE"/>
    <property type="match status" value="1"/>
</dbReference>
<dbReference type="Gene3D" id="1.10.340.70">
    <property type="match status" value="1"/>
</dbReference>
<dbReference type="PANTHER" id="PTHR37984">
    <property type="entry name" value="PROTEIN CBG26694"/>
    <property type="match status" value="1"/>
</dbReference>
<dbReference type="EMBL" id="JASPKY010000169">
    <property type="protein sequence ID" value="KAK9728531.1"/>
    <property type="molecule type" value="Genomic_DNA"/>
</dbReference>
<dbReference type="GO" id="GO:0003676">
    <property type="term" value="F:nucleic acid binding"/>
    <property type="evidence" value="ECO:0007669"/>
    <property type="project" value="InterPro"/>
</dbReference>
<organism evidence="3 4">
    <name type="scientific">Popillia japonica</name>
    <name type="common">Japanese beetle</name>
    <dbReference type="NCBI Taxonomy" id="7064"/>
    <lineage>
        <taxon>Eukaryota</taxon>
        <taxon>Metazoa</taxon>
        <taxon>Ecdysozoa</taxon>
        <taxon>Arthropoda</taxon>
        <taxon>Hexapoda</taxon>
        <taxon>Insecta</taxon>
        <taxon>Pterygota</taxon>
        <taxon>Neoptera</taxon>
        <taxon>Endopterygota</taxon>
        <taxon>Coleoptera</taxon>
        <taxon>Polyphaga</taxon>
        <taxon>Scarabaeiformia</taxon>
        <taxon>Scarabaeidae</taxon>
        <taxon>Rutelinae</taxon>
        <taxon>Popillia</taxon>
    </lineage>
</organism>
<protein>
    <recommendedName>
        <fullName evidence="1">RNA-directed DNA polymerase</fullName>
        <ecNumber evidence="1">2.7.7.49</ecNumber>
    </recommendedName>
</protein>
<keyword evidence="4" id="KW-1185">Reference proteome</keyword>
<dbReference type="PANTHER" id="PTHR37984:SF5">
    <property type="entry name" value="PROTEIN NYNRIN-LIKE"/>
    <property type="match status" value="1"/>
</dbReference>
<evidence type="ECO:0000313" key="4">
    <source>
        <dbReference type="Proteomes" id="UP001458880"/>
    </source>
</evidence>